<dbReference type="Gene3D" id="3.40.50.670">
    <property type="match status" value="1"/>
</dbReference>
<evidence type="ECO:0000313" key="11">
    <source>
        <dbReference type="Proteomes" id="UP000095283"/>
    </source>
</evidence>
<keyword evidence="11" id="KW-1185">Reference proteome</keyword>
<dbReference type="InterPro" id="IPR031660">
    <property type="entry name" value="TOPRIM_C"/>
</dbReference>
<dbReference type="AlphaFoldDB" id="A0A1I7XHI5"/>
<name>A0A1I7XHI5_HETBA</name>
<dbReference type="InterPro" id="IPR001154">
    <property type="entry name" value="TopoII_euk"/>
</dbReference>
<dbReference type="InterPro" id="IPR006171">
    <property type="entry name" value="TOPRIM_dom"/>
</dbReference>
<dbReference type="PRINTS" id="PR01158">
    <property type="entry name" value="TOPISMRASEII"/>
</dbReference>
<feature type="domain" description="Toprim" evidence="10">
    <location>
        <begin position="37"/>
        <end position="154"/>
    </location>
</feature>
<evidence type="ECO:0000256" key="2">
    <source>
        <dbReference type="ARBA" id="ARBA00001946"/>
    </source>
</evidence>
<accession>A0A1I7XHI5</accession>
<dbReference type="InterPro" id="IPR001241">
    <property type="entry name" value="Topo_IIA"/>
</dbReference>
<dbReference type="Gene3D" id="3.30.1490.30">
    <property type="match status" value="1"/>
</dbReference>
<keyword evidence="7" id="KW-0799">Topoisomerase</keyword>
<comment type="similarity">
    <text evidence="3">Belongs to the type II topoisomerase family.</text>
</comment>
<evidence type="ECO:0000256" key="5">
    <source>
        <dbReference type="ARBA" id="ARBA00022741"/>
    </source>
</evidence>
<dbReference type="InterPro" id="IPR013760">
    <property type="entry name" value="Topo_IIA-like_dom_sf"/>
</dbReference>
<keyword evidence="8" id="KW-0238">DNA-binding</keyword>
<proteinExistence type="inferred from homology"/>
<dbReference type="GO" id="GO:0005524">
    <property type="term" value="F:ATP binding"/>
    <property type="evidence" value="ECO:0007669"/>
    <property type="project" value="UniProtKB-KW"/>
</dbReference>
<evidence type="ECO:0000256" key="6">
    <source>
        <dbReference type="ARBA" id="ARBA00022840"/>
    </source>
</evidence>
<evidence type="ECO:0000256" key="7">
    <source>
        <dbReference type="ARBA" id="ARBA00023029"/>
    </source>
</evidence>
<evidence type="ECO:0000256" key="8">
    <source>
        <dbReference type="ARBA" id="ARBA00023125"/>
    </source>
</evidence>
<evidence type="ECO:0000256" key="4">
    <source>
        <dbReference type="ARBA" id="ARBA00012895"/>
    </source>
</evidence>
<dbReference type="GO" id="GO:0003677">
    <property type="term" value="F:DNA binding"/>
    <property type="evidence" value="ECO:0007669"/>
    <property type="project" value="UniProtKB-KW"/>
</dbReference>
<dbReference type="Pfam" id="PF16898">
    <property type="entry name" value="TOPRIM_C"/>
    <property type="match status" value="1"/>
</dbReference>
<dbReference type="GO" id="GO:0000712">
    <property type="term" value="P:resolution of meiotic recombination intermediates"/>
    <property type="evidence" value="ECO:0007669"/>
    <property type="project" value="TreeGrafter"/>
</dbReference>
<dbReference type="Pfam" id="PF01751">
    <property type="entry name" value="Toprim"/>
    <property type="match status" value="1"/>
</dbReference>
<dbReference type="PRINTS" id="PR00418">
    <property type="entry name" value="TPI2FAMILY"/>
</dbReference>
<keyword evidence="5" id="KW-0547">Nucleotide-binding</keyword>
<keyword evidence="9" id="KW-0413">Isomerase</keyword>
<protein>
    <recommendedName>
        <fullName evidence="4">DNA topoisomerase (ATP-hydrolyzing)</fullName>
        <ecNumber evidence="4">5.6.2.2</ecNumber>
    </recommendedName>
</protein>
<comment type="cofactor">
    <cofactor evidence="2">
        <name>Mg(2+)</name>
        <dbReference type="ChEBI" id="CHEBI:18420"/>
    </cofactor>
</comment>
<dbReference type="InterPro" id="IPR013759">
    <property type="entry name" value="Topo_IIA_B_C"/>
</dbReference>
<reference evidence="12" key="1">
    <citation type="submission" date="2016-11" db="UniProtKB">
        <authorList>
            <consortium name="WormBaseParasite"/>
        </authorList>
    </citation>
    <scope>IDENTIFICATION</scope>
</reference>
<comment type="catalytic activity">
    <reaction evidence="1">
        <text>ATP-dependent breakage, passage and rejoining of double-stranded DNA.</text>
        <dbReference type="EC" id="5.6.2.2"/>
    </reaction>
</comment>
<evidence type="ECO:0000256" key="1">
    <source>
        <dbReference type="ARBA" id="ARBA00000185"/>
    </source>
</evidence>
<dbReference type="PROSITE" id="PS50880">
    <property type="entry name" value="TOPRIM"/>
    <property type="match status" value="1"/>
</dbReference>
<dbReference type="FunFam" id="3.40.50.670:FF:000001">
    <property type="entry name" value="DNA topoisomerase 2"/>
    <property type="match status" value="1"/>
</dbReference>
<dbReference type="GO" id="GO:0006265">
    <property type="term" value="P:DNA topological change"/>
    <property type="evidence" value="ECO:0007669"/>
    <property type="project" value="InterPro"/>
</dbReference>
<dbReference type="SMART" id="SM00433">
    <property type="entry name" value="TOP2c"/>
    <property type="match status" value="1"/>
</dbReference>
<evidence type="ECO:0000259" key="10">
    <source>
        <dbReference type="PROSITE" id="PS50880"/>
    </source>
</evidence>
<dbReference type="WBParaSite" id="Hba_16777">
    <property type="protein sequence ID" value="Hba_16777"/>
    <property type="gene ID" value="Hba_16777"/>
</dbReference>
<dbReference type="GO" id="GO:0003918">
    <property type="term" value="F:DNA topoisomerase type II (double strand cut, ATP-hydrolyzing) activity"/>
    <property type="evidence" value="ECO:0007669"/>
    <property type="project" value="UniProtKB-EC"/>
</dbReference>
<keyword evidence="6" id="KW-0067">ATP-binding</keyword>
<dbReference type="PROSITE" id="PS00177">
    <property type="entry name" value="TOPOISOMERASE_II"/>
    <property type="match status" value="1"/>
</dbReference>
<dbReference type="GO" id="GO:0000819">
    <property type="term" value="P:sister chromatid segregation"/>
    <property type="evidence" value="ECO:0007669"/>
    <property type="project" value="TreeGrafter"/>
</dbReference>
<dbReference type="PANTHER" id="PTHR10169">
    <property type="entry name" value="DNA TOPOISOMERASE/GYRASE"/>
    <property type="match status" value="1"/>
</dbReference>
<dbReference type="GO" id="GO:0005634">
    <property type="term" value="C:nucleus"/>
    <property type="evidence" value="ECO:0007669"/>
    <property type="project" value="TreeGrafter"/>
</dbReference>
<dbReference type="PANTHER" id="PTHR10169:SF38">
    <property type="entry name" value="DNA TOPOISOMERASE 2"/>
    <property type="match status" value="1"/>
</dbReference>
<evidence type="ECO:0000256" key="3">
    <source>
        <dbReference type="ARBA" id="ARBA00011080"/>
    </source>
</evidence>
<evidence type="ECO:0000313" key="12">
    <source>
        <dbReference type="WBParaSite" id="Hba_16777"/>
    </source>
</evidence>
<dbReference type="SUPFAM" id="SSF56719">
    <property type="entry name" value="Type II DNA topoisomerase"/>
    <property type="match status" value="1"/>
</dbReference>
<sequence length="240" mass="27875">MQQKEISAKTERQTDSLYDLTKLEDANWAGTTKSAKCSLFITEGDSAKALVIAGLDVIGRDCYGVFPIRGKPINVCEMSEEKAMKNKEISNLIRILGLRFGADYSNLEERNKLRYGNIIIFADQDEDGSHIKGLLINFLHRFWPELIREGFLQSFATPLLKLGVIYIYIYIIRARRGAEVQSFYSLTDFKKWKEECIDTEKFSIKYYKGLGVKISRTTDYRVRYQIKMPTYVFAIFLWFF</sequence>
<evidence type="ECO:0000256" key="9">
    <source>
        <dbReference type="ARBA" id="ARBA00023235"/>
    </source>
</evidence>
<dbReference type="Proteomes" id="UP000095283">
    <property type="component" value="Unplaced"/>
</dbReference>
<dbReference type="InterPro" id="IPR018522">
    <property type="entry name" value="TopoIIA_CS"/>
</dbReference>
<dbReference type="InterPro" id="IPR050634">
    <property type="entry name" value="DNA_Topoisomerase_II"/>
</dbReference>
<dbReference type="EC" id="5.6.2.2" evidence="4"/>
<organism evidence="11 12">
    <name type="scientific">Heterorhabditis bacteriophora</name>
    <name type="common">Entomopathogenic nematode worm</name>
    <dbReference type="NCBI Taxonomy" id="37862"/>
    <lineage>
        <taxon>Eukaryota</taxon>
        <taxon>Metazoa</taxon>
        <taxon>Ecdysozoa</taxon>
        <taxon>Nematoda</taxon>
        <taxon>Chromadorea</taxon>
        <taxon>Rhabditida</taxon>
        <taxon>Rhabditina</taxon>
        <taxon>Rhabditomorpha</taxon>
        <taxon>Strongyloidea</taxon>
        <taxon>Heterorhabditidae</taxon>
        <taxon>Heterorhabditis</taxon>
    </lineage>
</organism>